<proteinExistence type="predicted"/>
<evidence type="ECO:0000256" key="1">
    <source>
        <dbReference type="SAM" id="MobiDB-lite"/>
    </source>
</evidence>
<evidence type="ECO:0000313" key="2">
    <source>
        <dbReference type="EMBL" id="KAJ8381437.1"/>
    </source>
</evidence>
<dbReference type="AlphaFoldDB" id="A0A9Q1GDW9"/>
<protein>
    <submittedName>
        <fullName evidence="2">Uncharacterized protein</fullName>
    </submittedName>
</protein>
<reference evidence="2" key="1">
    <citation type="journal article" date="2023" name="Science">
        <title>Genome structures resolve the early diversification of teleost fishes.</title>
        <authorList>
            <person name="Parey E."/>
            <person name="Louis A."/>
            <person name="Montfort J."/>
            <person name="Bouchez O."/>
            <person name="Roques C."/>
            <person name="Iampietro C."/>
            <person name="Lluch J."/>
            <person name="Castinel A."/>
            <person name="Donnadieu C."/>
            <person name="Desvignes T."/>
            <person name="Floi Bucao C."/>
            <person name="Jouanno E."/>
            <person name="Wen M."/>
            <person name="Mejri S."/>
            <person name="Dirks R."/>
            <person name="Jansen H."/>
            <person name="Henkel C."/>
            <person name="Chen W.J."/>
            <person name="Zahm M."/>
            <person name="Cabau C."/>
            <person name="Klopp C."/>
            <person name="Thompson A.W."/>
            <person name="Robinson-Rechavi M."/>
            <person name="Braasch I."/>
            <person name="Lecointre G."/>
            <person name="Bobe J."/>
            <person name="Postlethwait J.H."/>
            <person name="Berthelot C."/>
            <person name="Roest Crollius H."/>
            <person name="Guiguen Y."/>
        </authorList>
    </citation>
    <scope>NUCLEOTIDE SEQUENCE</scope>
    <source>
        <strain evidence="2">WJC10195</strain>
    </source>
</reference>
<comment type="caution">
    <text evidence="2">The sequence shown here is derived from an EMBL/GenBank/DDBJ whole genome shotgun (WGS) entry which is preliminary data.</text>
</comment>
<evidence type="ECO:0000313" key="3">
    <source>
        <dbReference type="Proteomes" id="UP001152622"/>
    </source>
</evidence>
<feature type="region of interest" description="Disordered" evidence="1">
    <location>
        <begin position="167"/>
        <end position="195"/>
    </location>
</feature>
<accession>A0A9Q1GDW9</accession>
<keyword evidence="3" id="KW-1185">Reference proteome</keyword>
<dbReference type="EMBL" id="JAINUF010000001">
    <property type="protein sequence ID" value="KAJ8381437.1"/>
    <property type="molecule type" value="Genomic_DNA"/>
</dbReference>
<gene>
    <name evidence="2" type="ORF">SKAU_G00022150</name>
</gene>
<sequence length="195" mass="20989">MGKVGRCAYRLTEREVPDLGNTKKHEERGDCETVEGFGKRLRTCKPSISLIYHIVRHAHTFLSVTVGKRRQKNLRNIHLNDSPLKGGPLMINVRHAVPFCGNKSSALTGGLLGVSQRALFDAALVPASVLPTAEASCHGCLLPRRQGPHVALSFLVPRPHCLSLAGAKRGGAHSGKQSGKDSSVPTFDSGAQEEK</sequence>
<organism evidence="2 3">
    <name type="scientific">Synaphobranchus kaupii</name>
    <name type="common">Kaup's arrowtooth eel</name>
    <dbReference type="NCBI Taxonomy" id="118154"/>
    <lineage>
        <taxon>Eukaryota</taxon>
        <taxon>Metazoa</taxon>
        <taxon>Chordata</taxon>
        <taxon>Craniata</taxon>
        <taxon>Vertebrata</taxon>
        <taxon>Euteleostomi</taxon>
        <taxon>Actinopterygii</taxon>
        <taxon>Neopterygii</taxon>
        <taxon>Teleostei</taxon>
        <taxon>Anguilliformes</taxon>
        <taxon>Synaphobranchidae</taxon>
        <taxon>Synaphobranchus</taxon>
    </lineage>
</organism>
<name>A0A9Q1GDW9_SYNKA</name>
<dbReference type="Proteomes" id="UP001152622">
    <property type="component" value="Chromosome 1"/>
</dbReference>
<feature type="compositionally biased region" description="Polar residues" evidence="1">
    <location>
        <begin position="175"/>
        <end position="186"/>
    </location>
</feature>